<evidence type="ECO:0000313" key="3">
    <source>
        <dbReference type="Proteomes" id="UP001066276"/>
    </source>
</evidence>
<feature type="coiled-coil region" evidence="1">
    <location>
        <begin position="6"/>
        <end position="33"/>
    </location>
</feature>
<comment type="caution">
    <text evidence="2">The sequence shown here is derived from an EMBL/GenBank/DDBJ whole genome shotgun (WGS) entry which is preliminary data.</text>
</comment>
<sequence length="105" mass="12749">MIRQLIDIAQEEYETYRNEVDTLNKQIDKAKWVDITINNYNVIDQYEEDIIQRKNRKFRRDLTDYKLGRVYNFGKKYDNIKPPNSTKKRSEIERTVLEAILFISN</sequence>
<protein>
    <submittedName>
        <fullName evidence="2">Uncharacterized protein</fullName>
    </submittedName>
</protein>
<proteinExistence type="predicted"/>
<keyword evidence="1" id="KW-0175">Coiled coil</keyword>
<dbReference type="Proteomes" id="UP001066276">
    <property type="component" value="Chromosome 4_2"/>
</dbReference>
<evidence type="ECO:0000313" key="2">
    <source>
        <dbReference type="EMBL" id="KAJ1163071.1"/>
    </source>
</evidence>
<name>A0AAV7SDT1_PLEWA</name>
<reference evidence="2" key="1">
    <citation type="journal article" date="2022" name="bioRxiv">
        <title>Sequencing and chromosome-scale assembly of the giantPleurodeles waltlgenome.</title>
        <authorList>
            <person name="Brown T."/>
            <person name="Elewa A."/>
            <person name="Iarovenko S."/>
            <person name="Subramanian E."/>
            <person name="Araus A.J."/>
            <person name="Petzold A."/>
            <person name="Susuki M."/>
            <person name="Suzuki K.-i.T."/>
            <person name="Hayashi T."/>
            <person name="Toyoda A."/>
            <person name="Oliveira C."/>
            <person name="Osipova E."/>
            <person name="Leigh N.D."/>
            <person name="Simon A."/>
            <person name="Yun M.H."/>
        </authorList>
    </citation>
    <scope>NUCLEOTIDE SEQUENCE</scope>
    <source>
        <strain evidence="2">20211129_DDA</strain>
        <tissue evidence="2">Liver</tissue>
    </source>
</reference>
<accession>A0AAV7SDT1</accession>
<dbReference type="EMBL" id="JANPWB010000008">
    <property type="protein sequence ID" value="KAJ1163071.1"/>
    <property type="molecule type" value="Genomic_DNA"/>
</dbReference>
<organism evidence="2 3">
    <name type="scientific">Pleurodeles waltl</name>
    <name type="common">Iberian ribbed newt</name>
    <dbReference type="NCBI Taxonomy" id="8319"/>
    <lineage>
        <taxon>Eukaryota</taxon>
        <taxon>Metazoa</taxon>
        <taxon>Chordata</taxon>
        <taxon>Craniata</taxon>
        <taxon>Vertebrata</taxon>
        <taxon>Euteleostomi</taxon>
        <taxon>Amphibia</taxon>
        <taxon>Batrachia</taxon>
        <taxon>Caudata</taxon>
        <taxon>Salamandroidea</taxon>
        <taxon>Salamandridae</taxon>
        <taxon>Pleurodelinae</taxon>
        <taxon>Pleurodeles</taxon>
    </lineage>
</organism>
<keyword evidence="3" id="KW-1185">Reference proteome</keyword>
<gene>
    <name evidence="2" type="ORF">NDU88_003534</name>
</gene>
<dbReference type="AlphaFoldDB" id="A0AAV7SDT1"/>
<evidence type="ECO:0000256" key="1">
    <source>
        <dbReference type="SAM" id="Coils"/>
    </source>
</evidence>